<gene>
    <name evidence="1" type="ORF">BCR36DRAFT_325233</name>
</gene>
<organism evidence="1 2">
    <name type="scientific">Piromyces finnis</name>
    <dbReference type="NCBI Taxonomy" id="1754191"/>
    <lineage>
        <taxon>Eukaryota</taxon>
        <taxon>Fungi</taxon>
        <taxon>Fungi incertae sedis</taxon>
        <taxon>Chytridiomycota</taxon>
        <taxon>Chytridiomycota incertae sedis</taxon>
        <taxon>Neocallimastigomycetes</taxon>
        <taxon>Neocallimastigales</taxon>
        <taxon>Neocallimastigaceae</taxon>
        <taxon>Piromyces</taxon>
    </lineage>
</organism>
<name>A0A1Y1VB24_9FUNG</name>
<accession>A0A1Y1VB24</accession>
<reference evidence="1 2" key="2">
    <citation type="submission" date="2016-08" db="EMBL/GenBank/DDBJ databases">
        <title>Pervasive Adenine N6-methylation of Active Genes in Fungi.</title>
        <authorList>
            <consortium name="DOE Joint Genome Institute"/>
            <person name="Mondo S.J."/>
            <person name="Dannebaum R.O."/>
            <person name="Kuo R.C."/>
            <person name="Labutti K."/>
            <person name="Haridas S."/>
            <person name="Kuo A."/>
            <person name="Salamov A."/>
            <person name="Ahrendt S.R."/>
            <person name="Lipzen A."/>
            <person name="Sullivan W."/>
            <person name="Andreopoulos W.B."/>
            <person name="Clum A."/>
            <person name="Lindquist E."/>
            <person name="Daum C."/>
            <person name="Ramamoorthy G.K."/>
            <person name="Gryganskyi A."/>
            <person name="Culley D."/>
            <person name="Magnuson J.K."/>
            <person name="James T.Y."/>
            <person name="O'Malley M.A."/>
            <person name="Stajich J.E."/>
            <person name="Spatafora J.W."/>
            <person name="Visel A."/>
            <person name="Grigoriev I.V."/>
        </authorList>
    </citation>
    <scope>NUCLEOTIDE SEQUENCE [LARGE SCALE GENOMIC DNA]</scope>
    <source>
        <strain evidence="2">finn</strain>
    </source>
</reference>
<protein>
    <submittedName>
        <fullName evidence="1">Uncharacterized protein</fullName>
    </submittedName>
</protein>
<dbReference type="Pfam" id="PF15734">
    <property type="entry name" value="MIIP"/>
    <property type="match status" value="1"/>
</dbReference>
<dbReference type="InterPro" id="IPR031466">
    <property type="entry name" value="MIIP"/>
</dbReference>
<evidence type="ECO:0000313" key="1">
    <source>
        <dbReference type="EMBL" id="ORX51761.1"/>
    </source>
</evidence>
<dbReference type="GO" id="GO:0030336">
    <property type="term" value="P:negative regulation of cell migration"/>
    <property type="evidence" value="ECO:0007669"/>
    <property type="project" value="InterPro"/>
</dbReference>
<dbReference type="OrthoDB" id="10002384at2759"/>
<sequence length="279" mass="33762">MDSSRESFGYEDDYQNSSDLISWYSSDYEQQQHDLNILDKLGNDTQRLIERQNNCTLLKKKNEKYSTNLITSIKNNRYMRNIKILQKPDTFFEDLQQFREDNEKYTKSHEGTKFEVDHENDNQLPPPENCKDYMKSNHIMEKRYLADDEKYFGYYSLNERLFPVHDNKCYLYSMENQKESNIVNNNNCHEPRNEIDEYPIKISIKKNQFKPIKHVYKHHRRKSYEPSDSISLKSYLHKGYEDVNSTRRKKESNTLSLNKELHNGKNPKEITFNQQYYFY</sequence>
<dbReference type="GO" id="GO:0010972">
    <property type="term" value="P:negative regulation of G2/M transition of mitotic cell cycle"/>
    <property type="evidence" value="ECO:0007669"/>
    <property type="project" value="InterPro"/>
</dbReference>
<proteinExistence type="predicted"/>
<keyword evidence="2" id="KW-1185">Reference proteome</keyword>
<dbReference type="Proteomes" id="UP000193719">
    <property type="component" value="Unassembled WGS sequence"/>
</dbReference>
<dbReference type="AlphaFoldDB" id="A0A1Y1VB24"/>
<reference evidence="1 2" key="1">
    <citation type="submission" date="2016-08" db="EMBL/GenBank/DDBJ databases">
        <title>Genomes of anaerobic fungi encode conserved fungal cellulosomes for biomass hydrolysis.</title>
        <authorList>
            <consortium name="DOE Joint Genome Institute"/>
            <person name="Haitjema C.H."/>
            <person name="Gilmore S.P."/>
            <person name="Henske J.K."/>
            <person name="Solomon K.V."/>
            <person name="De Groot R."/>
            <person name="Kuo A."/>
            <person name="Mondo S.J."/>
            <person name="Salamov A.A."/>
            <person name="Labutti K."/>
            <person name="Zhao Z."/>
            <person name="Chiniquy J."/>
            <person name="Barry K."/>
            <person name="Brewer H.M."/>
            <person name="Purvine S.O."/>
            <person name="Wright A.T."/>
            <person name="Boxma B."/>
            <person name="Van Alen T."/>
            <person name="Hackstein J.H."/>
            <person name="Baker S.E."/>
            <person name="Grigoriev I.V."/>
            <person name="O'Malley M.A."/>
        </authorList>
    </citation>
    <scope>NUCLEOTIDE SEQUENCE [LARGE SCALE GENOMIC DNA]</scope>
    <source>
        <strain evidence="2">finn</strain>
    </source>
</reference>
<comment type="caution">
    <text evidence="1">The sequence shown here is derived from an EMBL/GenBank/DDBJ whole genome shotgun (WGS) entry which is preliminary data.</text>
</comment>
<evidence type="ECO:0000313" key="2">
    <source>
        <dbReference type="Proteomes" id="UP000193719"/>
    </source>
</evidence>
<dbReference type="EMBL" id="MCFH01000017">
    <property type="protein sequence ID" value="ORX51761.1"/>
    <property type="molecule type" value="Genomic_DNA"/>
</dbReference>